<evidence type="ECO:0000313" key="2">
    <source>
        <dbReference type="EMBL" id="PYY72511.1"/>
    </source>
</evidence>
<dbReference type="FunFam" id="3.40.50.720:FF:000084">
    <property type="entry name" value="Short-chain dehydrogenase reductase"/>
    <property type="match status" value="1"/>
</dbReference>
<dbReference type="RefSeq" id="WP_110656834.1">
    <property type="nucleotide sequence ID" value="NZ_PDLL01000003.1"/>
</dbReference>
<dbReference type="Proteomes" id="UP000247437">
    <property type="component" value="Unassembled WGS sequence"/>
</dbReference>
<name>A0A2W0F885_PSEJE</name>
<dbReference type="AlphaFoldDB" id="A0A2W0F885"/>
<comment type="similarity">
    <text evidence="1">Belongs to the short-chain dehydrogenases/reductases (SDR) family.</text>
</comment>
<dbReference type="Pfam" id="PF13561">
    <property type="entry name" value="adh_short_C2"/>
    <property type="match status" value="1"/>
</dbReference>
<comment type="caution">
    <text evidence="2">The sequence shown here is derived from an EMBL/GenBank/DDBJ whole genome shotgun (WGS) entry which is preliminary data.</text>
</comment>
<protein>
    <submittedName>
        <fullName evidence="2">Short-chain dehydrogenase</fullName>
    </submittedName>
</protein>
<reference evidence="2 3" key="1">
    <citation type="journal article" date="2018" name="Appl. Microbiol. Biotechnol.">
        <title>Characterization of the caprolactam degradation pathway in Pseudomonas jessenii using mass spectrometry-based proteomics.</title>
        <authorList>
            <person name="Otzen M."/>
            <person name="Palacio C."/>
            <person name="Janssen D.B."/>
        </authorList>
    </citation>
    <scope>NUCLEOTIDE SEQUENCE [LARGE SCALE GENOMIC DNA]</scope>
    <source>
        <strain evidence="2 3">GO3</strain>
    </source>
</reference>
<dbReference type="InterPro" id="IPR020904">
    <property type="entry name" value="Sc_DH/Rdtase_CS"/>
</dbReference>
<gene>
    <name evidence="2" type="ORF">CRX42_00775</name>
</gene>
<proteinExistence type="inferred from homology"/>
<dbReference type="OrthoDB" id="9806974at2"/>
<dbReference type="InterPro" id="IPR036291">
    <property type="entry name" value="NAD(P)-bd_dom_sf"/>
</dbReference>
<evidence type="ECO:0000313" key="3">
    <source>
        <dbReference type="Proteomes" id="UP000247437"/>
    </source>
</evidence>
<organism evidence="2 3">
    <name type="scientific">Pseudomonas jessenii</name>
    <dbReference type="NCBI Taxonomy" id="77298"/>
    <lineage>
        <taxon>Bacteria</taxon>
        <taxon>Pseudomonadati</taxon>
        <taxon>Pseudomonadota</taxon>
        <taxon>Gammaproteobacteria</taxon>
        <taxon>Pseudomonadales</taxon>
        <taxon>Pseudomonadaceae</taxon>
        <taxon>Pseudomonas</taxon>
    </lineage>
</organism>
<dbReference type="InterPro" id="IPR002347">
    <property type="entry name" value="SDR_fam"/>
</dbReference>
<accession>A0A2W0F885</accession>
<dbReference type="PRINTS" id="PR00080">
    <property type="entry name" value="SDRFAMILY"/>
</dbReference>
<evidence type="ECO:0000256" key="1">
    <source>
        <dbReference type="ARBA" id="ARBA00006484"/>
    </source>
</evidence>
<dbReference type="PANTHER" id="PTHR42760">
    <property type="entry name" value="SHORT-CHAIN DEHYDROGENASES/REDUCTASES FAMILY MEMBER"/>
    <property type="match status" value="1"/>
</dbReference>
<dbReference type="EMBL" id="PDLL01000003">
    <property type="protein sequence ID" value="PYY72511.1"/>
    <property type="molecule type" value="Genomic_DNA"/>
</dbReference>
<dbReference type="GO" id="GO:0016616">
    <property type="term" value="F:oxidoreductase activity, acting on the CH-OH group of donors, NAD or NADP as acceptor"/>
    <property type="evidence" value="ECO:0007669"/>
    <property type="project" value="TreeGrafter"/>
</dbReference>
<dbReference type="PRINTS" id="PR00081">
    <property type="entry name" value="GDHRDH"/>
</dbReference>
<dbReference type="Gene3D" id="3.40.50.720">
    <property type="entry name" value="NAD(P)-binding Rossmann-like Domain"/>
    <property type="match status" value="1"/>
</dbReference>
<dbReference type="SUPFAM" id="SSF51735">
    <property type="entry name" value="NAD(P)-binding Rossmann-fold domains"/>
    <property type="match status" value="1"/>
</dbReference>
<dbReference type="PROSITE" id="PS00061">
    <property type="entry name" value="ADH_SHORT"/>
    <property type="match status" value="1"/>
</dbReference>
<dbReference type="CDD" id="cd05233">
    <property type="entry name" value="SDR_c"/>
    <property type="match status" value="1"/>
</dbReference>
<sequence length="263" mass="27885">MKMKTLIDKTAIVIGGETGIGRATAIAFASAGAKVTVAGIFDDKGEETIRAIRAAGGFANFVHLDVRDSGCVKDLVQRGSAINGAHDILVYCAGAFDNMVGCSETSEELWDQVMDINLKGCFLANKAALETIPRGWGRIINIGSVASFNSSADGFPYTVSKHAMIGLTKHIARRYGGSGVTANCVCPGIIETDIVANTKRIIGEQVPPINKETFTAGGWEKWVPVGRQGRVDEVADLILYLASGNTGYITGHAHVIDGRWLTA</sequence>